<evidence type="ECO:0000313" key="5">
    <source>
        <dbReference type="Proteomes" id="UP000053899"/>
    </source>
</evidence>
<dbReference type="GO" id="GO:0032259">
    <property type="term" value="P:methylation"/>
    <property type="evidence" value="ECO:0007669"/>
    <property type="project" value="UniProtKB-KW"/>
</dbReference>
<evidence type="ECO:0000313" key="4">
    <source>
        <dbReference type="EMBL" id="EIM31646.1"/>
    </source>
</evidence>
<dbReference type="GO" id="GO:0008757">
    <property type="term" value="F:S-adenosylmethionine-dependent methyltransferase activity"/>
    <property type="evidence" value="ECO:0007669"/>
    <property type="project" value="InterPro"/>
</dbReference>
<proteinExistence type="predicted"/>
<name>I4Z604_9BURK</name>
<protein>
    <submittedName>
        <fullName evidence="4">Thiopurine S-methyltransferase (TPMT)</fullName>
    </submittedName>
</protein>
<feature type="non-terminal residue" evidence="4">
    <location>
        <position position="1"/>
    </location>
</feature>
<evidence type="ECO:0000256" key="2">
    <source>
        <dbReference type="ARBA" id="ARBA00022679"/>
    </source>
</evidence>
<organism evidence="4 5">
    <name type="scientific">Leptothrix ochracea L12</name>
    <dbReference type="NCBI Taxonomy" id="735332"/>
    <lineage>
        <taxon>Bacteria</taxon>
        <taxon>Pseudomonadati</taxon>
        <taxon>Pseudomonadota</taxon>
        <taxon>Betaproteobacteria</taxon>
        <taxon>Burkholderiales</taxon>
        <taxon>Sphaerotilaceae</taxon>
        <taxon>Leptothrix</taxon>
    </lineage>
</organism>
<dbReference type="EMBL" id="JH660672">
    <property type="protein sequence ID" value="EIM31646.1"/>
    <property type="molecule type" value="Genomic_DNA"/>
</dbReference>
<dbReference type="Gene3D" id="3.40.50.150">
    <property type="entry name" value="Vaccinia Virus protein VP39"/>
    <property type="match status" value="1"/>
</dbReference>
<evidence type="ECO:0000256" key="1">
    <source>
        <dbReference type="ARBA" id="ARBA00022603"/>
    </source>
</evidence>
<keyword evidence="3" id="KW-0949">S-adenosyl-L-methionine</keyword>
<keyword evidence="2 4" id="KW-0808">Transferase</keyword>
<sequence length="126" mass="14055">GAGSSAAQAAAAELVCADVLQWQPSAPLDAVYDQTCWCALHPDRWSDWAAQLHRWIRPGGSLCLMAMQALRDNAAEGFIEGPPYHLDVHMLRALLPASHWHWPAPPYTRVDHKGGRFELALHLQRR</sequence>
<accession>I4Z604</accession>
<dbReference type="AlphaFoldDB" id="I4Z604"/>
<dbReference type="SUPFAM" id="SSF53335">
    <property type="entry name" value="S-adenosyl-L-methionine-dependent methyltransferases"/>
    <property type="match status" value="1"/>
</dbReference>
<dbReference type="Proteomes" id="UP000053899">
    <property type="component" value="Unassembled WGS sequence"/>
</dbReference>
<keyword evidence="1 4" id="KW-0489">Methyltransferase</keyword>
<evidence type="ECO:0000256" key="3">
    <source>
        <dbReference type="ARBA" id="ARBA00022691"/>
    </source>
</evidence>
<dbReference type="Pfam" id="PF05724">
    <property type="entry name" value="TPMT"/>
    <property type="match status" value="1"/>
</dbReference>
<reference evidence="4 5" key="1">
    <citation type="submission" date="2012-04" db="EMBL/GenBank/DDBJ databases">
        <title>Improved High-Quality Draft sequence of Leptothrix ochracea L12.</title>
        <authorList>
            <consortium name="US DOE Joint Genome Institute"/>
            <person name="Lucas S."/>
            <person name="Han J."/>
            <person name="Lapidus A."/>
            <person name="Cheng J.-F."/>
            <person name="Goodwin L."/>
            <person name="Pitluck S."/>
            <person name="Peters L."/>
            <person name="Zeytun A."/>
            <person name="Detter J.C."/>
            <person name="Han C."/>
            <person name="Tapia R."/>
            <person name="Land M."/>
            <person name="Hauser L."/>
            <person name="Kyrpides N."/>
            <person name="Ivanova N."/>
            <person name="Pagani I."/>
            <person name="Stepanauskas R."/>
            <person name="Masland D."/>
            <person name="Poulton N."/>
            <person name="Emerson D."/>
            <person name="Fleming E."/>
            <person name="Woyke T."/>
        </authorList>
    </citation>
    <scope>NUCLEOTIDE SEQUENCE [LARGE SCALE GENOMIC DNA]</scope>
    <source>
        <strain evidence="4 5">L12</strain>
    </source>
</reference>
<dbReference type="InterPro" id="IPR029063">
    <property type="entry name" value="SAM-dependent_MTases_sf"/>
</dbReference>
<dbReference type="HOGENOM" id="CLU_1986255_0_0_4"/>
<dbReference type="InterPro" id="IPR008854">
    <property type="entry name" value="TPMT"/>
</dbReference>
<keyword evidence="5" id="KW-1185">Reference proteome</keyword>
<gene>
    <name evidence="4" type="ORF">LepocDRAFT_00003790</name>
</gene>
<dbReference type="PROSITE" id="PS51585">
    <property type="entry name" value="SAM_MT_TPMT"/>
    <property type="match status" value="1"/>
</dbReference>